<dbReference type="Proteomes" id="UP000001422">
    <property type="component" value="Chromosome"/>
</dbReference>
<dbReference type="DNASU" id="1730207"/>
<evidence type="ECO:0000259" key="1">
    <source>
        <dbReference type="Pfam" id="PF03441"/>
    </source>
</evidence>
<keyword evidence="3" id="KW-1185">Reference proteome</keyword>
<dbReference type="SUPFAM" id="SSF48173">
    <property type="entry name" value="Cryptochrome/photolyase FAD-binding domain"/>
    <property type="match status" value="1"/>
</dbReference>
<dbReference type="Gene3D" id="1.10.579.10">
    <property type="entry name" value="DNA Cyclobutane Dipyrimidine Photolyase, subunit A, domain 3"/>
    <property type="match status" value="1"/>
</dbReference>
<dbReference type="EMBL" id="BX569692">
    <property type="protein sequence ID" value="CAE07759.1"/>
    <property type="molecule type" value="Genomic_DNA"/>
</dbReference>
<dbReference type="Gene3D" id="1.25.40.80">
    <property type="match status" value="1"/>
</dbReference>
<accession>Q7U6U2</accession>
<dbReference type="eggNOG" id="COG3046">
    <property type="taxonomic scope" value="Bacteria"/>
</dbReference>
<dbReference type="HOGENOM" id="CLU_031632_1_0_3"/>
<organism evidence="2 3">
    <name type="scientific">Parasynechococcus marenigrum (strain WH8102)</name>
    <dbReference type="NCBI Taxonomy" id="84588"/>
    <lineage>
        <taxon>Bacteria</taxon>
        <taxon>Bacillati</taxon>
        <taxon>Cyanobacteriota</taxon>
        <taxon>Cyanophyceae</taxon>
        <taxon>Synechococcales</taxon>
        <taxon>Prochlorococcaceae</taxon>
        <taxon>Parasynechococcus</taxon>
        <taxon>Parasynechococcus marenigrum</taxon>
    </lineage>
</organism>
<dbReference type="InterPro" id="IPR005101">
    <property type="entry name" value="Cryptochr/Photolyase_FAD-bd"/>
</dbReference>
<dbReference type="PANTHER" id="PTHR38657">
    <property type="entry name" value="SLR1343 PROTEIN"/>
    <property type="match status" value="1"/>
</dbReference>
<name>Q7U6U2_PARMW</name>
<dbReference type="Gene3D" id="3.40.50.620">
    <property type="entry name" value="HUPs"/>
    <property type="match status" value="1"/>
</dbReference>
<gene>
    <name evidence="2" type="ordered locus">SYNW1244</name>
</gene>
<dbReference type="InterPro" id="IPR052551">
    <property type="entry name" value="UV-DNA_repair_photolyase"/>
</dbReference>
<dbReference type="InterPro" id="IPR007357">
    <property type="entry name" value="PhrB-like"/>
</dbReference>
<sequence length="495" mass="56791">MDITLVFPHQLFADHPAIQAGRTVALIEDPLLFGTDPQWPLRMHHQRRLLHRASMTVYAEQLRGRGFNVIHQRHDAAPDTQGHLQLLHSAGYRHVHLVDLVDHWLERRLNAFAESVALRVSVLPTPMLLTPADVLEKHFGTGKKPLMAKFYEMQRTRLGVLMDAEGRPVGGRWSFDADNRKKLPKDISVPPIPVATPSTVVNTSRQQLAQENLPGVGKLDGFYYPIDHKEASRWLDNFLDERLVQFGAYEDAISTQHQVMWHGVLTPMLNIGLLTPQQVLDRTLARAEVGDVPLNSLEGFIRQIIGWREFMAAMYRRHGVTMRNGNFWEVEDRPIPEAFYTGSTGLPPIDDAISHALDTGYCHHIERLMLLGNVMLLCGFHPTRVYSWFMELFVDAYDWVMVPNVYGMSQFADGGIFTTKPYVSGSNYVRKMSDYRKGAWCEVWDGLFWSFIRRHETFFRSQFRLAMMARNLDRMALETLLTHQRKAADFLDGLT</sequence>
<dbReference type="STRING" id="84588.SYNW1244"/>
<dbReference type="AlphaFoldDB" id="Q7U6U2"/>
<evidence type="ECO:0000313" key="2">
    <source>
        <dbReference type="EMBL" id="CAE07759.1"/>
    </source>
</evidence>
<dbReference type="Pfam" id="PF03441">
    <property type="entry name" value="FAD_binding_7"/>
    <property type="match status" value="1"/>
</dbReference>
<protein>
    <submittedName>
        <fullName evidence="2">Photolyase protein family</fullName>
    </submittedName>
</protein>
<dbReference type="PANTHER" id="PTHR38657:SF1">
    <property type="entry name" value="SLR1343 PROTEIN"/>
    <property type="match status" value="1"/>
</dbReference>
<dbReference type="Gene3D" id="1.10.10.1710">
    <property type="entry name" value="Deoxyribodipyrimidine photolyase-related"/>
    <property type="match status" value="1"/>
</dbReference>
<dbReference type="InterPro" id="IPR014729">
    <property type="entry name" value="Rossmann-like_a/b/a_fold"/>
</dbReference>
<dbReference type="GO" id="GO:0016829">
    <property type="term" value="F:lyase activity"/>
    <property type="evidence" value="ECO:0007669"/>
    <property type="project" value="UniProtKB-KW"/>
</dbReference>
<reference evidence="2 3" key="1">
    <citation type="journal article" date="2003" name="Nature">
        <title>The genome of a motile marine Synechococcus.</title>
        <authorList>
            <person name="Palenik B."/>
            <person name="Brahamsha B."/>
            <person name="Larimer F."/>
            <person name="Land M."/>
            <person name="Hauser L."/>
            <person name="Chain P."/>
            <person name="Lamerdin J."/>
            <person name="Regala W."/>
            <person name="Allen E.A."/>
            <person name="McCarren J."/>
            <person name="Paulsen I."/>
            <person name="Dufresne A."/>
            <person name="Partensky F."/>
            <person name="Webb E."/>
            <person name="Waterbury J."/>
        </authorList>
    </citation>
    <scope>NUCLEOTIDE SEQUENCE [LARGE SCALE GENOMIC DNA]</scope>
    <source>
        <strain evidence="2 3">WH8102</strain>
    </source>
</reference>
<dbReference type="InterPro" id="IPR036134">
    <property type="entry name" value="Crypto/Photolyase_FAD-like_sf"/>
</dbReference>
<dbReference type="KEGG" id="syw:SYNW1244"/>
<dbReference type="RefSeq" id="WP_011128108.1">
    <property type="nucleotide sequence ID" value="NC_005070.1"/>
</dbReference>
<dbReference type="Pfam" id="PF04244">
    <property type="entry name" value="DPRP"/>
    <property type="match status" value="1"/>
</dbReference>
<proteinExistence type="predicted"/>
<evidence type="ECO:0000313" key="3">
    <source>
        <dbReference type="Proteomes" id="UP000001422"/>
    </source>
</evidence>
<feature type="domain" description="Cryptochrome/DNA photolyase FAD-binding" evidence="1">
    <location>
        <begin position="305"/>
        <end position="400"/>
    </location>
</feature>